<dbReference type="AlphaFoldDB" id="W2PCL9"/>
<evidence type="ECO:0000313" key="1">
    <source>
        <dbReference type="EMBL" id="ETM97759.1"/>
    </source>
</evidence>
<accession>W2PCL9</accession>
<sequence length="109" mass="12129">MERISNNDNAQQTTTYQKYPRTLSVVLSYVLVLSWMPTKLSWYWPASTLCRVGGCPAHFSAKVVKVAQLSGSSKYTMRLGRITTSLTQLSEALTKDQPALIIAPMFRAG</sequence>
<dbReference type="Proteomes" id="UP000018817">
    <property type="component" value="Unassembled WGS sequence"/>
</dbReference>
<proteinExistence type="predicted"/>
<name>W2PCL9_PHYN3</name>
<protein>
    <submittedName>
        <fullName evidence="1">Uncharacterized protein</fullName>
    </submittedName>
</protein>
<evidence type="ECO:0000313" key="2">
    <source>
        <dbReference type="Proteomes" id="UP000018817"/>
    </source>
</evidence>
<organism evidence="1 2">
    <name type="scientific">Phytophthora nicotianae (strain INRA-310)</name>
    <name type="common">Phytophthora parasitica</name>
    <dbReference type="NCBI Taxonomy" id="761204"/>
    <lineage>
        <taxon>Eukaryota</taxon>
        <taxon>Sar</taxon>
        <taxon>Stramenopiles</taxon>
        <taxon>Oomycota</taxon>
        <taxon>Peronosporomycetes</taxon>
        <taxon>Peronosporales</taxon>
        <taxon>Peronosporaceae</taxon>
        <taxon>Phytophthora</taxon>
    </lineage>
</organism>
<reference evidence="1 2" key="2">
    <citation type="submission" date="2013-11" db="EMBL/GenBank/DDBJ databases">
        <title>The Genome Sequence of Phytophthora parasitica INRA-310.</title>
        <authorList>
            <consortium name="The Broad Institute Genomics Platform"/>
            <person name="Russ C."/>
            <person name="Tyler B."/>
            <person name="Panabieres F."/>
            <person name="Shan W."/>
            <person name="Tripathy S."/>
            <person name="Grunwald N."/>
            <person name="Machado M."/>
            <person name="Johnson C.S."/>
            <person name="Arredondo F."/>
            <person name="Hong C."/>
            <person name="Coffey M."/>
            <person name="Young S.K."/>
            <person name="Zeng Q."/>
            <person name="Gargeya S."/>
            <person name="Fitzgerald M."/>
            <person name="Abouelleil A."/>
            <person name="Alvarado L."/>
            <person name="Chapman S.B."/>
            <person name="Gainer-Dewar J."/>
            <person name="Goldberg J."/>
            <person name="Griggs A."/>
            <person name="Gujja S."/>
            <person name="Hansen M."/>
            <person name="Howarth C."/>
            <person name="Imamovic A."/>
            <person name="Ireland A."/>
            <person name="Larimer J."/>
            <person name="McCowan C."/>
            <person name="Murphy C."/>
            <person name="Pearson M."/>
            <person name="Poon T.W."/>
            <person name="Priest M."/>
            <person name="Roberts A."/>
            <person name="Saif S."/>
            <person name="Shea T."/>
            <person name="Sykes S."/>
            <person name="Wortman J."/>
            <person name="Nusbaum C."/>
            <person name="Birren B."/>
        </authorList>
    </citation>
    <scope>NUCLEOTIDE SEQUENCE [LARGE SCALE GENOMIC DNA]</scope>
    <source>
        <strain evidence="1 2">INRA-310</strain>
    </source>
</reference>
<reference evidence="2" key="1">
    <citation type="submission" date="2011-12" db="EMBL/GenBank/DDBJ databases">
        <authorList>
            <consortium name="The Broad Institute Genome Sequencing Platform"/>
            <person name="Russ C."/>
            <person name="Tyler B."/>
            <person name="Panabieres F."/>
            <person name="Shan W."/>
            <person name="Tripathy S."/>
            <person name="Grunwald N."/>
            <person name="Machado M."/>
            <person name="Young S.K."/>
            <person name="Zeng Q."/>
            <person name="Gargeya S."/>
            <person name="Fitzgerald M."/>
            <person name="Haas B."/>
            <person name="Abouelleil A."/>
            <person name="Alvarado L."/>
            <person name="Arachchi H.M."/>
            <person name="Berlin A."/>
            <person name="Chapman S.B."/>
            <person name="Gearin G."/>
            <person name="Goldberg J."/>
            <person name="Griggs A."/>
            <person name="Gujja S."/>
            <person name="Hansen M."/>
            <person name="Heiman D."/>
            <person name="Howarth C."/>
            <person name="Larimer J."/>
            <person name="Lui A."/>
            <person name="MacDonald P.J.P."/>
            <person name="McCowen C."/>
            <person name="Montmayeur A."/>
            <person name="Murphy C."/>
            <person name="Neiman D."/>
            <person name="Pearson M."/>
            <person name="Priest M."/>
            <person name="Roberts A."/>
            <person name="Saif S."/>
            <person name="Shea T."/>
            <person name="Sisk P."/>
            <person name="Stolte C."/>
            <person name="Sykes S."/>
            <person name="Wortman J."/>
            <person name="Nusbaum C."/>
            <person name="Birren B."/>
        </authorList>
    </citation>
    <scope>NUCLEOTIDE SEQUENCE [LARGE SCALE GENOMIC DNA]</scope>
    <source>
        <strain evidence="2">INRA-310</strain>
    </source>
</reference>
<dbReference type="GeneID" id="20193438"/>
<dbReference type="VEuPathDB" id="FungiDB:PPTG_24839"/>
<gene>
    <name evidence="1" type="ORF">PPTG_24839</name>
</gene>
<dbReference type="RefSeq" id="XP_008916942.1">
    <property type="nucleotide sequence ID" value="XM_008918694.1"/>
</dbReference>
<dbReference type="EMBL" id="KI669827">
    <property type="protein sequence ID" value="ETM97759.1"/>
    <property type="molecule type" value="Genomic_DNA"/>
</dbReference>